<organism evidence="7 8">
    <name type="scientific">Chitinophaga cymbidii</name>
    <dbReference type="NCBI Taxonomy" id="1096750"/>
    <lineage>
        <taxon>Bacteria</taxon>
        <taxon>Pseudomonadati</taxon>
        <taxon>Bacteroidota</taxon>
        <taxon>Chitinophagia</taxon>
        <taxon>Chitinophagales</taxon>
        <taxon>Chitinophagaceae</taxon>
        <taxon>Chitinophaga</taxon>
    </lineage>
</organism>
<evidence type="ECO:0000256" key="1">
    <source>
        <dbReference type="ARBA" id="ARBA00004496"/>
    </source>
</evidence>
<dbReference type="PANTHER" id="PTHR33602:SF1">
    <property type="entry name" value="REGULATORY PROTEIN RECX FAMILY PROTEIN"/>
    <property type="match status" value="1"/>
</dbReference>
<dbReference type="AlphaFoldDB" id="A0A512RGP5"/>
<dbReference type="Proteomes" id="UP000321436">
    <property type="component" value="Unassembled WGS sequence"/>
</dbReference>
<dbReference type="InterPro" id="IPR053925">
    <property type="entry name" value="RecX_HTH_3rd"/>
</dbReference>
<dbReference type="GO" id="GO:0005737">
    <property type="term" value="C:cytoplasm"/>
    <property type="evidence" value="ECO:0007669"/>
    <property type="project" value="UniProtKB-SubCell"/>
</dbReference>
<dbReference type="Pfam" id="PF21981">
    <property type="entry name" value="RecX_HTH3"/>
    <property type="match status" value="1"/>
</dbReference>
<reference evidence="7 8" key="1">
    <citation type="submission" date="2019-07" db="EMBL/GenBank/DDBJ databases">
        <title>Whole genome shotgun sequence of Chitinophaga cymbidii NBRC 109752.</title>
        <authorList>
            <person name="Hosoyama A."/>
            <person name="Uohara A."/>
            <person name="Ohji S."/>
            <person name="Ichikawa N."/>
        </authorList>
    </citation>
    <scope>NUCLEOTIDE SEQUENCE [LARGE SCALE GENOMIC DNA]</scope>
    <source>
        <strain evidence="7 8">NBRC 109752</strain>
    </source>
</reference>
<feature type="domain" description="RecX second three-helical" evidence="5">
    <location>
        <begin position="50"/>
        <end position="91"/>
    </location>
</feature>
<dbReference type="InterPro" id="IPR036388">
    <property type="entry name" value="WH-like_DNA-bd_sf"/>
</dbReference>
<accession>A0A512RGP5</accession>
<dbReference type="Gene3D" id="1.10.10.10">
    <property type="entry name" value="Winged helix-like DNA-binding domain superfamily/Winged helix DNA-binding domain"/>
    <property type="match status" value="2"/>
</dbReference>
<dbReference type="RefSeq" id="WP_246129857.1">
    <property type="nucleotide sequence ID" value="NZ_BKAU01000001.1"/>
</dbReference>
<evidence type="ECO:0000313" key="8">
    <source>
        <dbReference type="Proteomes" id="UP000321436"/>
    </source>
</evidence>
<dbReference type="Pfam" id="PF02631">
    <property type="entry name" value="RecX_HTH2"/>
    <property type="match status" value="1"/>
</dbReference>
<evidence type="ECO:0000256" key="2">
    <source>
        <dbReference type="ARBA" id="ARBA00009695"/>
    </source>
</evidence>
<comment type="caution">
    <text evidence="7">The sequence shown here is derived from an EMBL/GenBank/DDBJ whole genome shotgun (WGS) entry which is preliminary data.</text>
</comment>
<sequence length="152" mass="17985">MQTEVLKLRHYCAYQERCHAEVREKARQLGLRGDELENAIAHLVEENFLNEERFAIAYAGGKFRMQQWGKKKITMALKQKQISAYCIKKALAAIPPEDYWNTLLTLATKKYDLLRSEQYLKRQYKTLQFLLQRGFEQELAREAIEQIAKKEE</sequence>
<evidence type="ECO:0000313" key="7">
    <source>
        <dbReference type="EMBL" id="GEP94844.1"/>
    </source>
</evidence>
<proteinExistence type="inferred from homology"/>
<keyword evidence="8" id="KW-1185">Reference proteome</keyword>
<keyword evidence="4" id="KW-0963">Cytoplasm</keyword>
<dbReference type="EMBL" id="BKAU01000001">
    <property type="protein sequence ID" value="GEP94844.1"/>
    <property type="molecule type" value="Genomic_DNA"/>
</dbReference>
<name>A0A512RGP5_9BACT</name>
<evidence type="ECO:0000259" key="5">
    <source>
        <dbReference type="Pfam" id="PF02631"/>
    </source>
</evidence>
<dbReference type="InterPro" id="IPR053924">
    <property type="entry name" value="RecX_HTH_2nd"/>
</dbReference>
<protein>
    <recommendedName>
        <fullName evidence="3">Regulatory protein RecX</fullName>
    </recommendedName>
</protein>
<dbReference type="InterPro" id="IPR003783">
    <property type="entry name" value="Regulatory_RecX"/>
</dbReference>
<comment type="subcellular location">
    <subcellularLocation>
        <location evidence="1">Cytoplasm</location>
    </subcellularLocation>
</comment>
<evidence type="ECO:0000256" key="4">
    <source>
        <dbReference type="ARBA" id="ARBA00022490"/>
    </source>
</evidence>
<gene>
    <name evidence="7" type="primary">recX</name>
    <name evidence="7" type="ORF">CCY01nite_11040</name>
</gene>
<dbReference type="GO" id="GO:0006282">
    <property type="term" value="P:regulation of DNA repair"/>
    <property type="evidence" value="ECO:0007669"/>
    <property type="project" value="InterPro"/>
</dbReference>
<evidence type="ECO:0000259" key="6">
    <source>
        <dbReference type="Pfam" id="PF21981"/>
    </source>
</evidence>
<comment type="similarity">
    <text evidence="2">Belongs to the RecX family.</text>
</comment>
<evidence type="ECO:0000256" key="3">
    <source>
        <dbReference type="ARBA" id="ARBA00018111"/>
    </source>
</evidence>
<dbReference type="PANTHER" id="PTHR33602">
    <property type="entry name" value="REGULATORY PROTEIN RECX FAMILY PROTEIN"/>
    <property type="match status" value="1"/>
</dbReference>
<feature type="domain" description="RecX third three-helical" evidence="6">
    <location>
        <begin position="97"/>
        <end position="144"/>
    </location>
</feature>